<proteinExistence type="predicted"/>
<accession>A0A2T3N9U9</accession>
<name>A0A2T3N9U9_9GAMM</name>
<dbReference type="EMBL" id="PYMB01000011">
    <property type="protein sequence ID" value="PSW10298.1"/>
    <property type="molecule type" value="Genomic_DNA"/>
</dbReference>
<dbReference type="Proteomes" id="UP000241346">
    <property type="component" value="Unassembled WGS sequence"/>
</dbReference>
<reference evidence="1 2" key="1">
    <citation type="submission" date="2018-03" db="EMBL/GenBank/DDBJ databases">
        <title>Whole genome sequencing of Histamine producing bacteria.</title>
        <authorList>
            <person name="Butler K."/>
        </authorList>
    </citation>
    <scope>NUCLEOTIDE SEQUENCE [LARGE SCALE GENOMIC DNA]</scope>
    <source>
        <strain evidence="1 2">DSM 19138</strain>
    </source>
</reference>
<sequence>MCRSRYCQRAYKEAKGYDRVSNKLLSLLKLPIHKDDNVAIVNRYVKLINIFLSTSKVEANNLFKVITNLNNSLGRLFKCELSTSARNQLIDILKAKKNIETKNNFKPDFHKNKLPVILYYGAENPLLNPRYIDNVVTSISYTIVLKSWTLIWRGNGILHEEEIANYELSETKGYVMLVTQKIFESKEEALSEVTKIKFINENSNDGYNPQVITFYKGRGGIIVPSRYTDISTPRIFSGMKNYLNDGYTLDTADSLIKLLKNTKDVINPLPFDIDENGEINGVRPSRFPKIPKNNGGNRLSGVERLIRSKVKFTLRSILNKINKKIIWTTKKKQPIYRTDSDLIIGSYEALNKYRVSKHANGALKGWHAHHIIEQRHLDRLGISDMFPAKADLPCVFLPSRAHSQRISGFLTSELGTKRVITDIDVVVAYSKAYKLLGDFTGMGASVIQLELKTIVRTMLGFD</sequence>
<organism evidence="1 2">
    <name type="scientific">Photobacterium rosenbergii</name>
    <dbReference type="NCBI Taxonomy" id="294936"/>
    <lineage>
        <taxon>Bacteria</taxon>
        <taxon>Pseudomonadati</taxon>
        <taxon>Pseudomonadota</taxon>
        <taxon>Gammaproteobacteria</taxon>
        <taxon>Vibrionales</taxon>
        <taxon>Vibrionaceae</taxon>
        <taxon>Photobacterium</taxon>
    </lineage>
</organism>
<gene>
    <name evidence="1" type="ORF">C9J01_18995</name>
</gene>
<evidence type="ECO:0000313" key="2">
    <source>
        <dbReference type="Proteomes" id="UP000241346"/>
    </source>
</evidence>
<dbReference type="RefSeq" id="WP_107299712.1">
    <property type="nucleotide sequence ID" value="NZ_PYMB01000011.1"/>
</dbReference>
<evidence type="ECO:0000313" key="1">
    <source>
        <dbReference type="EMBL" id="PSW10298.1"/>
    </source>
</evidence>
<protein>
    <submittedName>
        <fullName evidence="1">Uncharacterized protein</fullName>
    </submittedName>
</protein>
<dbReference type="AlphaFoldDB" id="A0A2T3N9U9"/>
<comment type="caution">
    <text evidence="1">The sequence shown here is derived from an EMBL/GenBank/DDBJ whole genome shotgun (WGS) entry which is preliminary data.</text>
</comment>